<organism evidence="5 6">
    <name type="scientific">Aeromonas simiae</name>
    <dbReference type="NCBI Taxonomy" id="218936"/>
    <lineage>
        <taxon>Bacteria</taxon>
        <taxon>Pseudomonadati</taxon>
        <taxon>Pseudomonadota</taxon>
        <taxon>Gammaproteobacteria</taxon>
        <taxon>Aeromonadales</taxon>
        <taxon>Aeromonadaceae</taxon>
        <taxon>Aeromonas</taxon>
    </lineage>
</organism>
<evidence type="ECO:0000256" key="2">
    <source>
        <dbReference type="ARBA" id="ARBA00023125"/>
    </source>
</evidence>
<dbReference type="Gene3D" id="1.10.10.10">
    <property type="entry name" value="Winged helix-like DNA-binding domain superfamily/Winged helix DNA-binding domain"/>
    <property type="match status" value="1"/>
</dbReference>
<proteinExistence type="predicted"/>
<sequence>MSVAHHIGLITEDNLQADMLRHYLMEQLAQDIVLVRQTEELSMLCSVIPQLLLIDLDYLKGLHGSRWRDAIMAQSAGARVVLLNAPHDVGHEMLVDWPNLSGLFFRRDPLQQLVSGIRRVLLGEMWLPRQLMSELLCYYRDSQPQGRRQVVGLTLREQEILRYLMTGASNGEIANSLFVSEHTIKSHLYNVFKKIHVKNRLQAMQWAKEHLDARGWH</sequence>
<keyword evidence="6" id="KW-1185">Reference proteome</keyword>
<dbReference type="InterPro" id="IPR049151">
    <property type="entry name" value="CsgD-like_REC"/>
</dbReference>
<evidence type="ECO:0000313" key="5">
    <source>
        <dbReference type="EMBL" id="QFI56023.1"/>
    </source>
</evidence>
<dbReference type="Pfam" id="PF21155">
    <property type="entry name" value="VpsT-like_REC"/>
    <property type="match status" value="1"/>
</dbReference>
<name>A0A5J6X1R6_9GAMM</name>
<dbReference type="CDD" id="cd06170">
    <property type="entry name" value="LuxR_C_like"/>
    <property type="match status" value="1"/>
</dbReference>
<dbReference type="PANTHER" id="PTHR44688:SF16">
    <property type="entry name" value="DNA-BINDING TRANSCRIPTIONAL ACTIVATOR DEVR_DOSR"/>
    <property type="match status" value="1"/>
</dbReference>
<dbReference type="PROSITE" id="PS00622">
    <property type="entry name" value="HTH_LUXR_1"/>
    <property type="match status" value="1"/>
</dbReference>
<protein>
    <submittedName>
        <fullName evidence="5">Helix-turn-helix transcriptional regulator</fullName>
    </submittedName>
</protein>
<dbReference type="PANTHER" id="PTHR44688">
    <property type="entry name" value="DNA-BINDING TRANSCRIPTIONAL ACTIVATOR DEVR_DOSR"/>
    <property type="match status" value="1"/>
</dbReference>
<dbReference type="InterPro" id="IPR036388">
    <property type="entry name" value="WH-like_DNA-bd_sf"/>
</dbReference>
<keyword evidence="2" id="KW-0238">DNA-binding</keyword>
<dbReference type="FunFam" id="1.10.10.10:FF:000153">
    <property type="entry name" value="LuxR family transcriptional regulator"/>
    <property type="match status" value="1"/>
</dbReference>
<dbReference type="Gene3D" id="3.40.50.2300">
    <property type="match status" value="1"/>
</dbReference>
<evidence type="ECO:0000256" key="3">
    <source>
        <dbReference type="ARBA" id="ARBA00023163"/>
    </source>
</evidence>
<dbReference type="SMART" id="SM00421">
    <property type="entry name" value="HTH_LUXR"/>
    <property type="match status" value="1"/>
</dbReference>
<accession>A0A5J6X1R6</accession>
<keyword evidence="3" id="KW-0804">Transcription</keyword>
<dbReference type="PROSITE" id="PS50043">
    <property type="entry name" value="HTH_LUXR_2"/>
    <property type="match status" value="1"/>
</dbReference>
<evidence type="ECO:0000256" key="1">
    <source>
        <dbReference type="ARBA" id="ARBA00023015"/>
    </source>
</evidence>
<dbReference type="SUPFAM" id="SSF46894">
    <property type="entry name" value="C-terminal effector domain of the bipartite response regulators"/>
    <property type="match status" value="1"/>
</dbReference>
<evidence type="ECO:0000313" key="6">
    <source>
        <dbReference type="Proteomes" id="UP000594034"/>
    </source>
</evidence>
<keyword evidence="1" id="KW-0805">Transcription regulation</keyword>
<dbReference type="KEGG" id="asim:FE240_15895"/>
<dbReference type="InterPro" id="IPR000792">
    <property type="entry name" value="Tscrpt_reg_LuxR_C"/>
</dbReference>
<gene>
    <name evidence="5" type="ORF">FE240_15895</name>
</gene>
<dbReference type="Proteomes" id="UP000594034">
    <property type="component" value="Chromosome"/>
</dbReference>
<dbReference type="Pfam" id="PF00196">
    <property type="entry name" value="GerE"/>
    <property type="match status" value="1"/>
</dbReference>
<evidence type="ECO:0000259" key="4">
    <source>
        <dbReference type="PROSITE" id="PS50043"/>
    </source>
</evidence>
<dbReference type="GO" id="GO:0006355">
    <property type="term" value="P:regulation of DNA-templated transcription"/>
    <property type="evidence" value="ECO:0007669"/>
    <property type="project" value="InterPro"/>
</dbReference>
<dbReference type="RefSeq" id="WP_193002308.1">
    <property type="nucleotide sequence ID" value="NZ_CP040449.1"/>
</dbReference>
<reference evidence="5 6" key="1">
    <citation type="submission" date="2019-05" db="EMBL/GenBank/DDBJ databases">
        <title>OXA-830, a novel chromosomally encoded expanded-spectrum class D beta-lactamase in Aeromonas simiae.</title>
        <authorList>
            <person name="Zhou W."/>
            <person name="Chen Q."/>
        </authorList>
    </citation>
    <scope>NUCLEOTIDE SEQUENCE [LARGE SCALE GENOMIC DNA]</scope>
    <source>
        <strain evidence="5 6">A6</strain>
    </source>
</reference>
<dbReference type="InterPro" id="IPR016032">
    <property type="entry name" value="Sig_transdc_resp-reg_C-effctor"/>
</dbReference>
<dbReference type="EMBL" id="CP040449">
    <property type="protein sequence ID" value="QFI56023.1"/>
    <property type="molecule type" value="Genomic_DNA"/>
</dbReference>
<dbReference type="GO" id="GO:0003677">
    <property type="term" value="F:DNA binding"/>
    <property type="evidence" value="ECO:0007669"/>
    <property type="project" value="UniProtKB-KW"/>
</dbReference>
<feature type="domain" description="HTH luxR-type" evidence="4">
    <location>
        <begin position="146"/>
        <end position="211"/>
    </location>
</feature>
<dbReference type="AlphaFoldDB" id="A0A5J6X1R6"/>
<dbReference type="PRINTS" id="PR00038">
    <property type="entry name" value="HTHLUXR"/>
</dbReference>